<dbReference type="Gene3D" id="3.40.1390.30">
    <property type="entry name" value="NIF3 (NGG1p interacting factor 3)-like"/>
    <property type="match status" value="1"/>
</dbReference>
<dbReference type="GO" id="GO:0005739">
    <property type="term" value="C:mitochondrion"/>
    <property type="evidence" value="ECO:0007669"/>
    <property type="project" value="TreeGrafter"/>
</dbReference>
<dbReference type="Pfam" id="PF01784">
    <property type="entry name" value="DUF34_NIF3"/>
    <property type="match status" value="1"/>
</dbReference>
<dbReference type="InterPro" id="IPR036069">
    <property type="entry name" value="DUF34/NIF3_sf"/>
</dbReference>
<dbReference type="SUPFAM" id="SSF102705">
    <property type="entry name" value="NIF3 (NGG1p interacting factor 3)-like"/>
    <property type="match status" value="1"/>
</dbReference>
<keyword evidence="2" id="KW-0479">Metal-binding</keyword>
<feature type="binding site" evidence="2">
    <location>
        <position position="78"/>
    </location>
    <ligand>
        <name>a divalent metal cation</name>
        <dbReference type="ChEBI" id="CHEBI:60240"/>
        <label>1</label>
    </ligand>
</feature>
<comment type="similarity">
    <text evidence="1">Belongs to the GTP cyclohydrolase I type 2/NIF3 family.</text>
</comment>
<dbReference type="EMBL" id="PQFF01000102">
    <property type="protein sequence ID" value="RHZ82383.1"/>
    <property type="molecule type" value="Genomic_DNA"/>
</dbReference>
<feature type="binding site" evidence="2">
    <location>
        <position position="74"/>
    </location>
    <ligand>
        <name>a divalent metal cation</name>
        <dbReference type="ChEBI" id="CHEBI:60240"/>
        <label>1</label>
    </ligand>
</feature>
<evidence type="ECO:0000313" key="4">
    <source>
        <dbReference type="Proteomes" id="UP000266861"/>
    </source>
</evidence>
<protein>
    <submittedName>
        <fullName evidence="3">Uncharacterized protein</fullName>
    </submittedName>
</protein>
<accession>A0A397JBN6</accession>
<dbReference type="PANTHER" id="PTHR13799">
    <property type="entry name" value="NGG1 INTERACTING FACTOR 3"/>
    <property type="match status" value="1"/>
</dbReference>
<sequence>MPHYHLPKLLGMIVATAENHKSISTNLISTVGICARSGSSVLRSVEADLYFTEGFHIMTYSLHWLKISVILCEHTNTERGYLSEILKPFLENEINKNNSNNNNDDDNIISIQRYSHSSHSFLPVAMLMVKE</sequence>
<organism evidence="3 4">
    <name type="scientific">Diversispora epigaea</name>
    <dbReference type="NCBI Taxonomy" id="1348612"/>
    <lineage>
        <taxon>Eukaryota</taxon>
        <taxon>Fungi</taxon>
        <taxon>Fungi incertae sedis</taxon>
        <taxon>Mucoromycota</taxon>
        <taxon>Glomeromycotina</taxon>
        <taxon>Glomeromycetes</taxon>
        <taxon>Diversisporales</taxon>
        <taxon>Diversisporaceae</taxon>
        <taxon>Diversispora</taxon>
    </lineage>
</organism>
<keyword evidence="4" id="KW-1185">Reference proteome</keyword>
<dbReference type="PANTHER" id="PTHR13799:SF13">
    <property type="entry name" value="NIF3-LIKE PROTEIN 1"/>
    <property type="match status" value="1"/>
</dbReference>
<dbReference type="OrthoDB" id="3345469at2759"/>
<dbReference type="AlphaFoldDB" id="A0A397JBN6"/>
<comment type="caution">
    <text evidence="3">The sequence shown here is derived from an EMBL/GenBank/DDBJ whole genome shotgun (WGS) entry which is preliminary data.</text>
</comment>
<dbReference type="InterPro" id="IPR002678">
    <property type="entry name" value="DUF34/NIF3"/>
</dbReference>
<reference evidence="3 4" key="1">
    <citation type="submission" date="2018-08" db="EMBL/GenBank/DDBJ databases">
        <title>Genome and evolution of the arbuscular mycorrhizal fungus Diversispora epigaea (formerly Glomus versiforme) and its bacterial endosymbionts.</title>
        <authorList>
            <person name="Sun X."/>
            <person name="Fei Z."/>
            <person name="Harrison M."/>
        </authorList>
    </citation>
    <scope>NUCLEOTIDE SEQUENCE [LARGE SCALE GENOMIC DNA]</scope>
    <source>
        <strain evidence="3 4">IT104</strain>
    </source>
</reference>
<proteinExistence type="inferred from homology"/>
<dbReference type="STRING" id="1348612.A0A397JBN6"/>
<evidence type="ECO:0000256" key="1">
    <source>
        <dbReference type="ARBA" id="ARBA00006964"/>
    </source>
</evidence>
<evidence type="ECO:0000313" key="3">
    <source>
        <dbReference type="EMBL" id="RHZ82383.1"/>
    </source>
</evidence>
<dbReference type="Proteomes" id="UP000266861">
    <property type="component" value="Unassembled WGS sequence"/>
</dbReference>
<gene>
    <name evidence="3" type="ORF">Glove_109g10</name>
</gene>
<dbReference type="GO" id="GO:0046872">
    <property type="term" value="F:metal ion binding"/>
    <property type="evidence" value="ECO:0007669"/>
    <property type="project" value="UniProtKB-KW"/>
</dbReference>
<evidence type="ECO:0000256" key="2">
    <source>
        <dbReference type="PIRSR" id="PIRSR602678-1"/>
    </source>
</evidence>
<name>A0A397JBN6_9GLOM</name>